<dbReference type="Pfam" id="PF17820">
    <property type="entry name" value="PDZ_6"/>
    <property type="match status" value="1"/>
</dbReference>
<dbReference type="InterPro" id="IPR001478">
    <property type="entry name" value="PDZ"/>
</dbReference>
<dbReference type="PANTHER" id="PTHR42837">
    <property type="entry name" value="REGULATOR OF SIGMA-E PROTEASE RSEP"/>
    <property type="match status" value="1"/>
</dbReference>
<dbReference type="PANTHER" id="PTHR42837:SF2">
    <property type="entry name" value="MEMBRANE METALLOPROTEASE ARASP2, CHLOROPLASTIC-RELATED"/>
    <property type="match status" value="1"/>
</dbReference>
<evidence type="ECO:0000259" key="12">
    <source>
        <dbReference type="PROSITE" id="PS50106"/>
    </source>
</evidence>
<keyword evidence="11" id="KW-0479">Metal-binding</keyword>
<feature type="transmembrane region" description="Helical" evidence="11">
    <location>
        <begin position="97"/>
        <end position="117"/>
    </location>
</feature>
<feature type="transmembrane region" description="Helical" evidence="11">
    <location>
        <begin position="376"/>
        <end position="396"/>
    </location>
</feature>
<comment type="subcellular location">
    <subcellularLocation>
        <location evidence="2">Membrane</location>
        <topology evidence="2">Multi-pass membrane protein</topology>
    </subcellularLocation>
</comment>
<keyword evidence="4 13" id="KW-0645">Protease</keyword>
<evidence type="ECO:0000313" key="13">
    <source>
        <dbReference type="EMBL" id="EFV95458.1"/>
    </source>
</evidence>
<dbReference type="InterPro" id="IPR008915">
    <property type="entry name" value="Peptidase_M50"/>
</dbReference>
<organism evidence="13 14">
    <name type="scientific">Lautropia mirabilis ATCC 51599</name>
    <dbReference type="NCBI Taxonomy" id="887898"/>
    <lineage>
        <taxon>Bacteria</taxon>
        <taxon>Pseudomonadati</taxon>
        <taxon>Pseudomonadota</taxon>
        <taxon>Betaproteobacteria</taxon>
        <taxon>Burkholderiales</taxon>
        <taxon>Burkholderiaceae</taxon>
        <taxon>Lautropia</taxon>
    </lineage>
</organism>
<dbReference type="InterPro" id="IPR041489">
    <property type="entry name" value="PDZ_6"/>
</dbReference>
<gene>
    <name evidence="13" type="primary">rseP</name>
    <name evidence="13" type="ORF">HMPREF0551_0946</name>
</gene>
<sequence length="452" mass="48533">MTTLIAFLFALGVLVFVHELGHYLVARWCGVKILRFSIGFGKPLLTWKVGKDQTEWSLSPIPLGGYVRMLDEEEGGEIDPAEVHRAFNRLPLLKRSAVVIAGPAANFLLAIVLYAVLGMAGLQEPAPVLATPPAGTAAASAGIQEGERVLTVDGHAVQSFSEMRLKMIDPIVERRPIVLEVEGPDGRHHRSIPTSGLPAGELERDFTRTLGVDLKAGLVQVASVEEGSAAARAGLQLGDQVLRVNGQPISRAQQLIQQVQASDDTRPLQLLVRRGNGEITVPVTPQLVYEQDAQDAGAPPLRKGRIGAGLVQQFEMVTVDLGPIEALGYGATKTWEMSVFSLRMLGKMVVGSLSWKNLSGPVAIADYAGQSAAIGWFAYVGFMALISVSLGVLNLLPVPVLDGGRLVYYALEALKGSPFSERFRQVTMQVGLVMVVGLMIVALFNDLSRLFG</sequence>
<evidence type="ECO:0000256" key="7">
    <source>
        <dbReference type="ARBA" id="ARBA00022833"/>
    </source>
</evidence>
<reference evidence="13 14" key="1">
    <citation type="submission" date="2010-12" db="EMBL/GenBank/DDBJ databases">
        <authorList>
            <person name="Muzny D."/>
            <person name="Qin X."/>
            <person name="Deng J."/>
            <person name="Jiang H."/>
            <person name="Liu Y."/>
            <person name="Qu J."/>
            <person name="Song X.-Z."/>
            <person name="Zhang L."/>
            <person name="Thornton R."/>
            <person name="Coyle M."/>
            <person name="Francisco L."/>
            <person name="Jackson L."/>
            <person name="Javaid M."/>
            <person name="Korchina V."/>
            <person name="Kovar C."/>
            <person name="Mata R."/>
            <person name="Mathew T."/>
            <person name="Ngo R."/>
            <person name="Nguyen L."/>
            <person name="Nguyen N."/>
            <person name="Okwuonu G."/>
            <person name="Ongeri F."/>
            <person name="Pham C."/>
            <person name="Simmons D."/>
            <person name="Wilczek-Boney K."/>
            <person name="Hale W."/>
            <person name="Jakkamsetti A."/>
            <person name="Pham P."/>
            <person name="Ruth R."/>
            <person name="San Lucas F."/>
            <person name="Warren J."/>
            <person name="Zhang J."/>
            <person name="Zhao Z."/>
            <person name="Zhou C."/>
            <person name="Zhu D."/>
            <person name="Lee S."/>
            <person name="Bess C."/>
            <person name="Blankenburg K."/>
            <person name="Forbes L."/>
            <person name="Fu Q."/>
            <person name="Gubbala S."/>
            <person name="Hirani K."/>
            <person name="Jayaseelan J.C."/>
            <person name="Lara F."/>
            <person name="Munidasa M."/>
            <person name="Palculict T."/>
            <person name="Patil S."/>
            <person name="Pu L.-L."/>
            <person name="Saada N."/>
            <person name="Tang L."/>
            <person name="Weissenberger G."/>
            <person name="Zhu Y."/>
            <person name="Hemphill L."/>
            <person name="Shang Y."/>
            <person name="Youmans B."/>
            <person name="Ayvaz T."/>
            <person name="Ross M."/>
            <person name="Santibanez J."/>
            <person name="Aqrawi P."/>
            <person name="Gross S."/>
            <person name="Joshi V."/>
            <person name="Fowler G."/>
            <person name="Nazareth L."/>
            <person name="Reid J."/>
            <person name="Worley K."/>
            <person name="Petrosino J."/>
            <person name="Highlander S."/>
            <person name="Gibbs R."/>
        </authorList>
    </citation>
    <scope>NUCLEOTIDE SEQUENCE [LARGE SCALE GENOMIC DNA]</scope>
    <source>
        <strain evidence="13 14">ATCC 51599</strain>
    </source>
</reference>
<keyword evidence="5 11" id="KW-0812">Transmembrane</keyword>
<keyword evidence="14" id="KW-1185">Reference proteome</keyword>
<evidence type="ECO:0000313" key="14">
    <source>
        <dbReference type="Proteomes" id="UP000011021"/>
    </source>
</evidence>
<dbReference type="NCBIfam" id="TIGR00054">
    <property type="entry name" value="RIP metalloprotease RseP"/>
    <property type="match status" value="1"/>
</dbReference>
<dbReference type="InterPro" id="IPR036034">
    <property type="entry name" value="PDZ_sf"/>
</dbReference>
<dbReference type="HOGENOM" id="CLU_025778_0_1_4"/>
<dbReference type="PROSITE" id="PS50106">
    <property type="entry name" value="PDZ"/>
    <property type="match status" value="1"/>
</dbReference>
<dbReference type="RefSeq" id="WP_005673139.1">
    <property type="nucleotide sequence ID" value="NZ_CP146288.1"/>
</dbReference>
<comment type="cofactor">
    <cofactor evidence="1 11">
        <name>Zn(2+)</name>
        <dbReference type="ChEBI" id="CHEBI:29105"/>
    </cofactor>
</comment>
<evidence type="ECO:0000256" key="5">
    <source>
        <dbReference type="ARBA" id="ARBA00022692"/>
    </source>
</evidence>
<dbReference type="Gene3D" id="2.30.42.10">
    <property type="match status" value="2"/>
</dbReference>
<comment type="similarity">
    <text evidence="3 11">Belongs to the peptidase M50B family.</text>
</comment>
<evidence type="ECO:0000256" key="3">
    <source>
        <dbReference type="ARBA" id="ARBA00007931"/>
    </source>
</evidence>
<dbReference type="GO" id="GO:0004222">
    <property type="term" value="F:metalloendopeptidase activity"/>
    <property type="evidence" value="ECO:0007669"/>
    <property type="project" value="InterPro"/>
</dbReference>
<evidence type="ECO:0000256" key="1">
    <source>
        <dbReference type="ARBA" id="ARBA00001947"/>
    </source>
</evidence>
<dbReference type="EMBL" id="AEQP01000003">
    <property type="protein sequence ID" value="EFV95458.1"/>
    <property type="molecule type" value="Genomic_DNA"/>
</dbReference>
<keyword evidence="9 11" id="KW-0482">Metalloprotease</keyword>
<proteinExistence type="inferred from homology"/>
<dbReference type="GO" id="GO:0006508">
    <property type="term" value="P:proteolysis"/>
    <property type="evidence" value="ECO:0007669"/>
    <property type="project" value="UniProtKB-KW"/>
</dbReference>
<feature type="domain" description="PDZ" evidence="12">
    <location>
        <begin position="199"/>
        <end position="250"/>
    </location>
</feature>
<accession>E7RVX5</accession>
<dbReference type="CDD" id="cd06163">
    <property type="entry name" value="S2P-M50_PDZ_RseP-like"/>
    <property type="match status" value="2"/>
</dbReference>
<evidence type="ECO:0000256" key="6">
    <source>
        <dbReference type="ARBA" id="ARBA00022801"/>
    </source>
</evidence>
<name>E7RVX5_9BURK</name>
<dbReference type="AlphaFoldDB" id="E7RVX5"/>
<evidence type="ECO:0000256" key="10">
    <source>
        <dbReference type="ARBA" id="ARBA00023136"/>
    </source>
</evidence>
<dbReference type="GO" id="GO:0016020">
    <property type="term" value="C:membrane"/>
    <property type="evidence" value="ECO:0007669"/>
    <property type="project" value="UniProtKB-SubCell"/>
</dbReference>
<dbReference type="Pfam" id="PF02163">
    <property type="entry name" value="Peptidase_M50"/>
    <property type="match status" value="1"/>
</dbReference>
<dbReference type="STRING" id="887898.HMPREF0551_0946"/>
<dbReference type="InterPro" id="IPR004387">
    <property type="entry name" value="Pept_M50_Zn"/>
</dbReference>
<keyword evidence="8 11" id="KW-1133">Transmembrane helix</keyword>
<dbReference type="eggNOG" id="COG0750">
    <property type="taxonomic scope" value="Bacteria"/>
</dbReference>
<dbReference type="EC" id="3.4.24.-" evidence="11"/>
<evidence type="ECO:0000256" key="2">
    <source>
        <dbReference type="ARBA" id="ARBA00004141"/>
    </source>
</evidence>
<keyword evidence="6 11" id="KW-0378">Hydrolase</keyword>
<feature type="transmembrane region" description="Helical" evidence="11">
    <location>
        <begin position="426"/>
        <end position="444"/>
    </location>
</feature>
<dbReference type="Proteomes" id="UP000011021">
    <property type="component" value="Unassembled WGS sequence"/>
</dbReference>
<evidence type="ECO:0000256" key="8">
    <source>
        <dbReference type="ARBA" id="ARBA00022989"/>
    </source>
</evidence>
<keyword evidence="7 11" id="KW-0862">Zinc</keyword>
<dbReference type="CDD" id="cd23081">
    <property type="entry name" value="cpPDZ_EcRseP-like"/>
    <property type="match status" value="1"/>
</dbReference>
<evidence type="ECO:0000256" key="9">
    <source>
        <dbReference type="ARBA" id="ARBA00023049"/>
    </source>
</evidence>
<protein>
    <recommendedName>
        <fullName evidence="11">Zinc metalloprotease</fullName>
        <ecNumber evidence="11">3.4.24.-</ecNumber>
    </recommendedName>
</protein>
<comment type="caution">
    <text evidence="13">The sequence shown here is derived from an EMBL/GenBank/DDBJ whole genome shotgun (WGS) entry which is preliminary data.</text>
</comment>
<dbReference type="SUPFAM" id="SSF50156">
    <property type="entry name" value="PDZ domain-like"/>
    <property type="match status" value="2"/>
</dbReference>
<dbReference type="GO" id="GO:0046872">
    <property type="term" value="F:metal ion binding"/>
    <property type="evidence" value="ECO:0007669"/>
    <property type="project" value="UniProtKB-KW"/>
</dbReference>
<dbReference type="SMART" id="SM00228">
    <property type="entry name" value="PDZ"/>
    <property type="match status" value="2"/>
</dbReference>
<evidence type="ECO:0000256" key="4">
    <source>
        <dbReference type="ARBA" id="ARBA00022670"/>
    </source>
</evidence>
<evidence type="ECO:0000256" key="11">
    <source>
        <dbReference type="RuleBase" id="RU362031"/>
    </source>
</evidence>
<keyword evidence="10 11" id="KW-0472">Membrane</keyword>